<keyword evidence="1" id="KW-0472">Membrane</keyword>
<proteinExistence type="predicted"/>
<dbReference type="AlphaFoldDB" id="A0A183FYT2"/>
<evidence type="ECO:0000256" key="1">
    <source>
        <dbReference type="SAM" id="Phobius"/>
    </source>
</evidence>
<keyword evidence="1" id="KW-0812">Transmembrane</keyword>
<accession>A0A183FYT2</accession>
<evidence type="ECO:0000313" key="3">
    <source>
        <dbReference type="Proteomes" id="UP000050761"/>
    </source>
</evidence>
<organism evidence="3 4">
    <name type="scientific">Heligmosomoides polygyrus</name>
    <name type="common">Parasitic roundworm</name>
    <dbReference type="NCBI Taxonomy" id="6339"/>
    <lineage>
        <taxon>Eukaryota</taxon>
        <taxon>Metazoa</taxon>
        <taxon>Ecdysozoa</taxon>
        <taxon>Nematoda</taxon>
        <taxon>Chromadorea</taxon>
        <taxon>Rhabditida</taxon>
        <taxon>Rhabditina</taxon>
        <taxon>Rhabditomorpha</taxon>
        <taxon>Strongyloidea</taxon>
        <taxon>Heligmosomidae</taxon>
        <taxon>Heligmosomoides</taxon>
    </lineage>
</organism>
<dbReference type="OrthoDB" id="387657at2759"/>
<keyword evidence="3" id="KW-1185">Reference proteome</keyword>
<feature type="transmembrane region" description="Helical" evidence="1">
    <location>
        <begin position="40"/>
        <end position="60"/>
    </location>
</feature>
<protein>
    <submittedName>
        <fullName evidence="4">7TM_GPCR_Srx domain-containing protein</fullName>
    </submittedName>
</protein>
<name>A0A183FYT2_HELPZ</name>
<reference evidence="4" key="2">
    <citation type="submission" date="2019-09" db="UniProtKB">
        <authorList>
            <consortium name="WormBaseParasite"/>
        </authorList>
    </citation>
    <scope>IDENTIFICATION</scope>
</reference>
<gene>
    <name evidence="2" type="ORF">HPBE_LOCUS13840</name>
</gene>
<evidence type="ECO:0000313" key="4">
    <source>
        <dbReference type="WBParaSite" id="HPBE_0001383901-mRNA-1"/>
    </source>
</evidence>
<reference evidence="2 3" key="1">
    <citation type="submission" date="2018-11" db="EMBL/GenBank/DDBJ databases">
        <authorList>
            <consortium name="Pathogen Informatics"/>
        </authorList>
    </citation>
    <scope>NUCLEOTIDE SEQUENCE [LARGE SCALE GENOMIC DNA]</scope>
</reference>
<dbReference type="WBParaSite" id="HPBE_0001383901-mRNA-1">
    <property type="protein sequence ID" value="HPBE_0001383901-mRNA-1"/>
    <property type="gene ID" value="HPBE_0001383901"/>
</dbReference>
<dbReference type="Proteomes" id="UP000050761">
    <property type="component" value="Unassembled WGS sequence"/>
</dbReference>
<accession>A0A3P7Z7A0</accession>
<dbReference type="EMBL" id="UZAH01028096">
    <property type="protein sequence ID" value="VDO97606.1"/>
    <property type="molecule type" value="Genomic_DNA"/>
</dbReference>
<sequence length="78" mass="8735">MMNYCIVLDELSTRLIYGFIGQSFSEMAMAFFTCSTEGPLFTLTVVLAFCAWQGVIGLTLERKALKAAKQSMRQLLND</sequence>
<evidence type="ECO:0000313" key="2">
    <source>
        <dbReference type="EMBL" id="VDO97606.1"/>
    </source>
</evidence>
<keyword evidence="1" id="KW-1133">Transmembrane helix</keyword>